<keyword evidence="2" id="KW-1185">Reference proteome</keyword>
<evidence type="ECO:0000313" key="2">
    <source>
        <dbReference type="Proteomes" id="UP001060215"/>
    </source>
</evidence>
<accession>A0ACC0INY6</accession>
<dbReference type="EMBL" id="CM045760">
    <property type="protein sequence ID" value="KAI8027617.1"/>
    <property type="molecule type" value="Genomic_DNA"/>
</dbReference>
<gene>
    <name evidence="1" type="ORF">LOK49_LG02G02728</name>
</gene>
<sequence length="349" mass="39913">MIGTGKTAIMKNLNNHEEVAKIFDMVMWIKVSAGESKENLDMSQLQNVIAKRLKVDMASTSDCDDIADKISNELKGKRYLLLLDDVKADLDIHQMGIPPYCLLECWEAEDFLGNGGDSRKAYINGIHILNSLKDKSLLEEDESQKYVMMHKCIRQELPSSFGKLEHLEVLDIRGSGFNNIPSYIGNLNGLRHFRVSFAKCEDEVVDVIEVETPTIDLRINVPEANILYTFIEETRSWRNIGHIRSFQFFIDCPDSKYPCIPTFYECKRYVRYCNGEGINHPIFEVLANVDAFDLVNKKDIKQLSDLGIPSMKEVKGQRATSAILHLQILDYTTMVFMSWSNELFERSCS</sequence>
<evidence type="ECO:0000313" key="1">
    <source>
        <dbReference type="EMBL" id="KAI8027617.1"/>
    </source>
</evidence>
<name>A0ACC0INY6_9ERIC</name>
<protein>
    <submittedName>
        <fullName evidence="1">Disease resistance protein</fullName>
    </submittedName>
</protein>
<comment type="caution">
    <text evidence="1">The sequence shown here is derived from an EMBL/GenBank/DDBJ whole genome shotgun (WGS) entry which is preliminary data.</text>
</comment>
<dbReference type="Proteomes" id="UP001060215">
    <property type="component" value="Chromosome 3"/>
</dbReference>
<proteinExistence type="predicted"/>
<organism evidence="1 2">
    <name type="scientific">Camellia lanceoleosa</name>
    <dbReference type="NCBI Taxonomy" id="1840588"/>
    <lineage>
        <taxon>Eukaryota</taxon>
        <taxon>Viridiplantae</taxon>
        <taxon>Streptophyta</taxon>
        <taxon>Embryophyta</taxon>
        <taxon>Tracheophyta</taxon>
        <taxon>Spermatophyta</taxon>
        <taxon>Magnoliopsida</taxon>
        <taxon>eudicotyledons</taxon>
        <taxon>Gunneridae</taxon>
        <taxon>Pentapetalae</taxon>
        <taxon>asterids</taxon>
        <taxon>Ericales</taxon>
        <taxon>Theaceae</taxon>
        <taxon>Camellia</taxon>
    </lineage>
</organism>
<reference evidence="1 2" key="1">
    <citation type="journal article" date="2022" name="Plant J.">
        <title>Chromosome-level genome of Camellia lanceoleosa provides a valuable resource for understanding genome evolution and self-incompatibility.</title>
        <authorList>
            <person name="Gong W."/>
            <person name="Xiao S."/>
            <person name="Wang L."/>
            <person name="Liao Z."/>
            <person name="Chang Y."/>
            <person name="Mo W."/>
            <person name="Hu G."/>
            <person name="Li W."/>
            <person name="Zhao G."/>
            <person name="Zhu H."/>
            <person name="Hu X."/>
            <person name="Ji K."/>
            <person name="Xiang X."/>
            <person name="Song Q."/>
            <person name="Yuan D."/>
            <person name="Jin S."/>
            <person name="Zhang L."/>
        </authorList>
    </citation>
    <scope>NUCLEOTIDE SEQUENCE [LARGE SCALE GENOMIC DNA]</scope>
    <source>
        <strain evidence="1">SQ_2022a</strain>
    </source>
</reference>